<gene>
    <name evidence="2" type="ORF">N0B51_06620</name>
</gene>
<dbReference type="RefSeq" id="WP_259961524.1">
    <property type="nucleotide sequence ID" value="NZ_JAOAMV010000003.1"/>
</dbReference>
<dbReference type="Proteomes" id="UP001142648">
    <property type="component" value="Unassembled WGS sequence"/>
</dbReference>
<keyword evidence="1" id="KW-0732">Signal</keyword>
<comment type="caution">
    <text evidence="2">The sequence shown here is derived from an EMBL/GenBank/DDBJ whole genome shotgun (WGS) entry which is preliminary data.</text>
</comment>
<dbReference type="PROSITE" id="PS51257">
    <property type="entry name" value="PROKAR_LIPOPROTEIN"/>
    <property type="match status" value="1"/>
</dbReference>
<dbReference type="AlphaFoldDB" id="A0A9X3AKP1"/>
<name>A0A9X3AKP1_9SPHN</name>
<feature type="chain" id="PRO_5040919547" evidence="1">
    <location>
        <begin position="24"/>
        <end position="179"/>
    </location>
</feature>
<dbReference type="EMBL" id="JAOAMV010000003">
    <property type="protein sequence ID" value="MCT2558649.1"/>
    <property type="molecule type" value="Genomic_DNA"/>
</dbReference>
<evidence type="ECO:0000256" key="1">
    <source>
        <dbReference type="SAM" id="SignalP"/>
    </source>
</evidence>
<feature type="signal peptide" evidence="1">
    <location>
        <begin position="1"/>
        <end position="23"/>
    </location>
</feature>
<protein>
    <submittedName>
        <fullName evidence="2">Uncharacterized protein</fullName>
    </submittedName>
</protein>
<sequence>MKRTPTLIAAAALASLVPAQVQAQSAAACLTEREVAQMAIYAVPSLVDGVRGKCAGKLAPTAFLATRGDAFAAKYAALQGETWPVAKSAILKFVSGSVKDRNADTLAMVAALPDESVRPLVDGMIAQKIGESVSPDQCRNVERGMQLVSVMNPRDSGAMIAFVMAVAKPRSPAICPASS</sequence>
<organism evidence="2 3">
    <name type="scientific">Tsuneonella litorea</name>
    <dbReference type="NCBI Taxonomy" id="2976475"/>
    <lineage>
        <taxon>Bacteria</taxon>
        <taxon>Pseudomonadati</taxon>
        <taxon>Pseudomonadota</taxon>
        <taxon>Alphaproteobacteria</taxon>
        <taxon>Sphingomonadales</taxon>
        <taxon>Erythrobacteraceae</taxon>
        <taxon>Tsuneonella</taxon>
    </lineage>
</organism>
<evidence type="ECO:0000313" key="2">
    <source>
        <dbReference type="EMBL" id="MCT2558649.1"/>
    </source>
</evidence>
<accession>A0A9X3AKP1</accession>
<reference evidence="2" key="1">
    <citation type="submission" date="2022-09" db="EMBL/GenBank/DDBJ databases">
        <title>The genome sequence of Tsuneonella sp. YG55.</title>
        <authorList>
            <person name="Liu Y."/>
        </authorList>
    </citation>
    <scope>NUCLEOTIDE SEQUENCE</scope>
    <source>
        <strain evidence="2">YG55</strain>
    </source>
</reference>
<evidence type="ECO:0000313" key="3">
    <source>
        <dbReference type="Proteomes" id="UP001142648"/>
    </source>
</evidence>
<proteinExistence type="predicted"/>
<keyword evidence="3" id="KW-1185">Reference proteome</keyword>